<comment type="caution">
    <text evidence="1">The sequence shown here is derived from an EMBL/GenBank/DDBJ whole genome shotgun (WGS) entry which is preliminary data.</text>
</comment>
<protein>
    <submittedName>
        <fullName evidence="1">Uncharacterized protein</fullName>
    </submittedName>
</protein>
<accession>A0AAV8SPV8</accession>
<evidence type="ECO:0000313" key="1">
    <source>
        <dbReference type="EMBL" id="KAJ8754285.1"/>
    </source>
</evidence>
<reference evidence="1 2" key="1">
    <citation type="submission" date="2021-09" db="EMBL/GenBank/DDBJ databases">
        <title>Genomic insights and catalytic innovation underlie evolution of tropane alkaloids biosynthesis.</title>
        <authorList>
            <person name="Wang Y.-J."/>
            <person name="Tian T."/>
            <person name="Huang J.-P."/>
            <person name="Huang S.-X."/>
        </authorList>
    </citation>
    <scope>NUCLEOTIDE SEQUENCE [LARGE SCALE GENOMIC DNA]</scope>
    <source>
        <strain evidence="1">KIB-2018</strain>
        <tissue evidence="1">Leaf</tissue>
    </source>
</reference>
<keyword evidence="2" id="KW-1185">Reference proteome</keyword>
<proteinExistence type="predicted"/>
<gene>
    <name evidence="1" type="ORF">K2173_002736</name>
</gene>
<dbReference type="Proteomes" id="UP001159364">
    <property type="component" value="Linkage Group LG09"/>
</dbReference>
<name>A0AAV8SPV8_9ROSI</name>
<dbReference type="AlphaFoldDB" id="A0AAV8SPV8"/>
<sequence>MMDLRLYLELKFQSQFSLSKLSLPYKTIVMTGFQFMLEMTRQMKMLSREEHIFVCWNKLCVLWCYMFI</sequence>
<evidence type="ECO:0000313" key="2">
    <source>
        <dbReference type="Proteomes" id="UP001159364"/>
    </source>
</evidence>
<organism evidence="1 2">
    <name type="scientific">Erythroxylum novogranatense</name>
    <dbReference type="NCBI Taxonomy" id="1862640"/>
    <lineage>
        <taxon>Eukaryota</taxon>
        <taxon>Viridiplantae</taxon>
        <taxon>Streptophyta</taxon>
        <taxon>Embryophyta</taxon>
        <taxon>Tracheophyta</taxon>
        <taxon>Spermatophyta</taxon>
        <taxon>Magnoliopsida</taxon>
        <taxon>eudicotyledons</taxon>
        <taxon>Gunneridae</taxon>
        <taxon>Pentapetalae</taxon>
        <taxon>rosids</taxon>
        <taxon>fabids</taxon>
        <taxon>Malpighiales</taxon>
        <taxon>Erythroxylaceae</taxon>
        <taxon>Erythroxylum</taxon>
    </lineage>
</organism>
<dbReference type="EMBL" id="JAIWQS010000009">
    <property type="protein sequence ID" value="KAJ8754285.1"/>
    <property type="molecule type" value="Genomic_DNA"/>
</dbReference>